<keyword evidence="2" id="KW-1185">Reference proteome</keyword>
<sequence length="137" mass="15849">MEGREERRQILGEFRLLAGEASAYVAKRPKTKRRKSRVTEAKIRGEGDKFSVLLLHGFLLVLLHFPSQIPDESHEFWNQNSTPTKPPNFTYHRPPPFTRPSFCAQRYGPFIQLRIGVSTCYVVSDDEIAKEVCKLMR</sequence>
<name>A0A5N5NBR9_9ROSI</name>
<evidence type="ECO:0000313" key="2">
    <source>
        <dbReference type="Proteomes" id="UP000326939"/>
    </source>
</evidence>
<dbReference type="Proteomes" id="UP000326939">
    <property type="component" value="Chromosome 3"/>
</dbReference>
<proteinExistence type="predicted"/>
<accession>A0A5N5NBR9</accession>
<comment type="caution">
    <text evidence="1">The sequence shown here is derived from an EMBL/GenBank/DDBJ whole genome shotgun (WGS) entry which is preliminary data.</text>
</comment>
<dbReference type="EMBL" id="VDCV01000003">
    <property type="protein sequence ID" value="KAB5564083.1"/>
    <property type="molecule type" value="Genomic_DNA"/>
</dbReference>
<reference evidence="2" key="1">
    <citation type="journal article" date="2019" name="Gigascience">
        <title>De novo genome assembly of the endangered Acer yangbiense, a plant species with extremely small populations endemic to Yunnan Province, China.</title>
        <authorList>
            <person name="Yang J."/>
            <person name="Wariss H.M."/>
            <person name="Tao L."/>
            <person name="Zhang R."/>
            <person name="Yun Q."/>
            <person name="Hollingsworth P."/>
            <person name="Dao Z."/>
            <person name="Luo G."/>
            <person name="Guo H."/>
            <person name="Ma Y."/>
            <person name="Sun W."/>
        </authorList>
    </citation>
    <scope>NUCLEOTIDE SEQUENCE [LARGE SCALE GENOMIC DNA]</scope>
    <source>
        <strain evidence="2">cv. br00</strain>
    </source>
</reference>
<gene>
    <name evidence="1" type="ORF">DKX38_004137</name>
</gene>
<organism evidence="1 2">
    <name type="scientific">Salix brachista</name>
    <dbReference type="NCBI Taxonomy" id="2182728"/>
    <lineage>
        <taxon>Eukaryota</taxon>
        <taxon>Viridiplantae</taxon>
        <taxon>Streptophyta</taxon>
        <taxon>Embryophyta</taxon>
        <taxon>Tracheophyta</taxon>
        <taxon>Spermatophyta</taxon>
        <taxon>Magnoliopsida</taxon>
        <taxon>eudicotyledons</taxon>
        <taxon>Gunneridae</taxon>
        <taxon>Pentapetalae</taxon>
        <taxon>rosids</taxon>
        <taxon>fabids</taxon>
        <taxon>Malpighiales</taxon>
        <taxon>Salicaceae</taxon>
        <taxon>Saliceae</taxon>
        <taxon>Salix</taxon>
    </lineage>
</organism>
<evidence type="ECO:0000313" key="1">
    <source>
        <dbReference type="EMBL" id="KAB5564083.1"/>
    </source>
</evidence>
<protein>
    <submittedName>
        <fullName evidence="1">Uncharacterized protein</fullName>
    </submittedName>
</protein>
<dbReference type="AlphaFoldDB" id="A0A5N5NBR9"/>